<keyword evidence="3" id="KW-1185">Reference proteome</keyword>
<dbReference type="Gene3D" id="1.10.443.10">
    <property type="entry name" value="Intergrase catalytic core"/>
    <property type="match status" value="1"/>
</dbReference>
<dbReference type="GO" id="GO:0015074">
    <property type="term" value="P:DNA integration"/>
    <property type="evidence" value="ECO:0007669"/>
    <property type="project" value="InterPro"/>
</dbReference>
<keyword evidence="1" id="KW-0233">DNA recombination</keyword>
<dbReference type="EMBL" id="AP021875">
    <property type="protein sequence ID" value="BBO78007.1"/>
    <property type="molecule type" value="Genomic_DNA"/>
</dbReference>
<dbReference type="InterPro" id="IPR011010">
    <property type="entry name" value="DNA_brk_join_enz"/>
</dbReference>
<evidence type="ECO:0000313" key="2">
    <source>
        <dbReference type="EMBL" id="BBO78007.1"/>
    </source>
</evidence>
<organism evidence="2 3">
    <name type="scientific">Desulfosarcina widdelii</name>
    <dbReference type="NCBI Taxonomy" id="947919"/>
    <lineage>
        <taxon>Bacteria</taxon>
        <taxon>Pseudomonadati</taxon>
        <taxon>Thermodesulfobacteriota</taxon>
        <taxon>Desulfobacteria</taxon>
        <taxon>Desulfobacterales</taxon>
        <taxon>Desulfosarcinaceae</taxon>
        <taxon>Desulfosarcina</taxon>
    </lineage>
</organism>
<accession>A0A5K7ZNX9</accession>
<evidence type="ECO:0000256" key="1">
    <source>
        <dbReference type="ARBA" id="ARBA00023172"/>
    </source>
</evidence>
<dbReference type="AlphaFoldDB" id="A0A5K7ZNX9"/>
<protein>
    <recommendedName>
        <fullName evidence="4">Tyr recombinase domain-containing protein</fullName>
    </recommendedName>
</protein>
<sequence length="131" mass="15228">MNTTKTGEAVLVPCAKDYEPWIDWLRKQEWWLGSPFFFVNPKSTRESQHYIRQALYAKWIRHCKKAGIECSLYEGTKHSSSSQLVNEYGYNLHDVQLATAHKDLSSVRHYAKIDLSARRNALDKKLKVGNE</sequence>
<evidence type="ECO:0000313" key="3">
    <source>
        <dbReference type="Proteomes" id="UP000427769"/>
    </source>
</evidence>
<reference evidence="2 3" key="1">
    <citation type="submission" date="2019-11" db="EMBL/GenBank/DDBJ databases">
        <title>Comparative genomics of hydrocarbon-degrading Desulfosarcina strains.</title>
        <authorList>
            <person name="Watanabe M."/>
            <person name="Kojima H."/>
            <person name="Fukui M."/>
        </authorList>
    </citation>
    <scope>NUCLEOTIDE SEQUENCE [LARGE SCALE GENOMIC DNA]</scope>
    <source>
        <strain evidence="2 3">PP31</strain>
    </source>
</reference>
<dbReference type="KEGG" id="dwd:DSCW_54240"/>
<dbReference type="GO" id="GO:0003677">
    <property type="term" value="F:DNA binding"/>
    <property type="evidence" value="ECO:0007669"/>
    <property type="project" value="InterPro"/>
</dbReference>
<dbReference type="SUPFAM" id="SSF56349">
    <property type="entry name" value="DNA breaking-rejoining enzymes"/>
    <property type="match status" value="1"/>
</dbReference>
<dbReference type="InterPro" id="IPR013762">
    <property type="entry name" value="Integrase-like_cat_sf"/>
</dbReference>
<name>A0A5K7ZNX9_9BACT</name>
<dbReference type="GO" id="GO:0006310">
    <property type="term" value="P:DNA recombination"/>
    <property type="evidence" value="ECO:0007669"/>
    <property type="project" value="UniProtKB-KW"/>
</dbReference>
<proteinExistence type="predicted"/>
<dbReference type="Proteomes" id="UP000427769">
    <property type="component" value="Chromosome"/>
</dbReference>
<gene>
    <name evidence="2" type="ORF">DSCW_54240</name>
</gene>
<evidence type="ECO:0008006" key="4">
    <source>
        <dbReference type="Google" id="ProtNLM"/>
    </source>
</evidence>